<dbReference type="WBParaSite" id="ES5_v2.g22710.t1">
    <property type="protein sequence ID" value="ES5_v2.g22710.t1"/>
    <property type="gene ID" value="ES5_v2.g22710"/>
</dbReference>
<protein>
    <submittedName>
        <fullName evidence="2">Uncharacterized protein</fullName>
    </submittedName>
</protein>
<proteinExistence type="predicted"/>
<evidence type="ECO:0000313" key="1">
    <source>
        <dbReference type="Proteomes" id="UP000887579"/>
    </source>
</evidence>
<sequence>MFFQTNLLNIAPPTQGTGFGILLLDTGKLTGDNAKELASSLAYKARRGSRLARIDIKSTEIINFILETVVDGVLVATDERSINAHTLPKQISNKIQKPIVNVNIRTDRTNSLNFCNAYDQPIKYVMATPTPGAVNNCEGDALPTLYDPEPPTEEAIVQDGDRVEDAEAVNAEHQDVEMVDESNA</sequence>
<reference evidence="2" key="1">
    <citation type="submission" date="2022-11" db="UniProtKB">
        <authorList>
            <consortium name="WormBaseParasite"/>
        </authorList>
    </citation>
    <scope>IDENTIFICATION</scope>
</reference>
<organism evidence="1 2">
    <name type="scientific">Panagrolaimus sp. ES5</name>
    <dbReference type="NCBI Taxonomy" id="591445"/>
    <lineage>
        <taxon>Eukaryota</taxon>
        <taxon>Metazoa</taxon>
        <taxon>Ecdysozoa</taxon>
        <taxon>Nematoda</taxon>
        <taxon>Chromadorea</taxon>
        <taxon>Rhabditida</taxon>
        <taxon>Tylenchina</taxon>
        <taxon>Panagrolaimomorpha</taxon>
        <taxon>Panagrolaimoidea</taxon>
        <taxon>Panagrolaimidae</taxon>
        <taxon>Panagrolaimus</taxon>
    </lineage>
</organism>
<accession>A0AC34FZI5</accession>
<dbReference type="Proteomes" id="UP000887579">
    <property type="component" value="Unplaced"/>
</dbReference>
<evidence type="ECO:0000313" key="2">
    <source>
        <dbReference type="WBParaSite" id="ES5_v2.g22710.t1"/>
    </source>
</evidence>
<name>A0AC34FZI5_9BILA</name>